<proteinExistence type="predicted"/>
<sequence length="237" mass="26072">MNTSTPSATPPVEKKSNGLLGNLLFNIVLPVIILSKFSTEEYLGPVWGLVIALAFPVGFGLWELLKSGKVNFFSVVGIISVLLTGGMSLLQLDPKYIAIKEAAVPGIIGLLVWFSQHSKFHLIKTLLENAQLLNMAKLQQVLESKQLVPQFEHKLDVTNQMLAGSFFLSSVLNYLLAKWILVSPPGTPAYNEELGTMTALSYPVIALPSMVLMMAAMWYLFTQISKLTGEDIDNFLQ</sequence>
<feature type="transmembrane region" description="Helical" evidence="1">
    <location>
        <begin position="161"/>
        <end position="180"/>
    </location>
</feature>
<dbReference type="AlphaFoldDB" id="A0A437R5E3"/>
<keyword evidence="1" id="KW-1133">Transmembrane helix</keyword>
<dbReference type="EMBL" id="SACS01000001">
    <property type="protein sequence ID" value="RVU42000.1"/>
    <property type="molecule type" value="Genomic_DNA"/>
</dbReference>
<reference evidence="2 3" key="1">
    <citation type="submission" date="2019-01" db="EMBL/GenBank/DDBJ databases">
        <authorList>
            <person name="Chen W.-M."/>
        </authorList>
    </citation>
    <scope>NUCLEOTIDE SEQUENCE [LARGE SCALE GENOMIC DNA]</scope>
    <source>
        <strain evidence="2 3">KYPC3</strain>
    </source>
</reference>
<evidence type="ECO:0000256" key="1">
    <source>
        <dbReference type="SAM" id="Phobius"/>
    </source>
</evidence>
<gene>
    <name evidence="2" type="ORF">EOE67_02105</name>
</gene>
<protein>
    <submittedName>
        <fullName evidence="2">MFS transporter</fullName>
    </submittedName>
</protein>
<dbReference type="RefSeq" id="WP_127697377.1">
    <property type="nucleotide sequence ID" value="NZ_SACS01000001.1"/>
</dbReference>
<feature type="transmembrane region" description="Helical" evidence="1">
    <location>
        <begin position="20"/>
        <end position="38"/>
    </location>
</feature>
<name>A0A437R5E3_9GAMM</name>
<dbReference type="OrthoDB" id="188353at2"/>
<feature type="transmembrane region" description="Helical" evidence="1">
    <location>
        <begin position="96"/>
        <end position="114"/>
    </location>
</feature>
<feature type="transmembrane region" description="Helical" evidence="1">
    <location>
        <begin position="44"/>
        <end position="65"/>
    </location>
</feature>
<feature type="transmembrane region" description="Helical" evidence="1">
    <location>
        <begin position="72"/>
        <end position="90"/>
    </location>
</feature>
<keyword evidence="3" id="KW-1185">Reference proteome</keyword>
<dbReference type="NCBIfam" id="NF041646">
    <property type="entry name" value="VC0807_fam"/>
    <property type="match status" value="1"/>
</dbReference>
<dbReference type="PIRSF" id="PIRSF028137">
    <property type="entry name" value="UCP028137"/>
    <property type="match status" value="1"/>
</dbReference>
<accession>A0A437R5E3</accession>
<dbReference type="InterPro" id="IPR016870">
    <property type="entry name" value="UCP028137"/>
</dbReference>
<evidence type="ECO:0000313" key="3">
    <source>
        <dbReference type="Proteomes" id="UP000283077"/>
    </source>
</evidence>
<dbReference type="Proteomes" id="UP000283077">
    <property type="component" value="Unassembled WGS sequence"/>
</dbReference>
<keyword evidence="1" id="KW-0812">Transmembrane</keyword>
<evidence type="ECO:0000313" key="2">
    <source>
        <dbReference type="EMBL" id="RVU42000.1"/>
    </source>
</evidence>
<organism evidence="2 3">
    <name type="scientific">Rheinheimera riviphila</name>
    <dbReference type="NCBI Taxonomy" id="1834037"/>
    <lineage>
        <taxon>Bacteria</taxon>
        <taxon>Pseudomonadati</taxon>
        <taxon>Pseudomonadota</taxon>
        <taxon>Gammaproteobacteria</taxon>
        <taxon>Chromatiales</taxon>
        <taxon>Chromatiaceae</taxon>
        <taxon>Rheinheimera</taxon>
    </lineage>
</organism>
<keyword evidence="1" id="KW-0472">Membrane</keyword>
<comment type="caution">
    <text evidence="2">The sequence shown here is derived from an EMBL/GenBank/DDBJ whole genome shotgun (WGS) entry which is preliminary data.</text>
</comment>
<feature type="transmembrane region" description="Helical" evidence="1">
    <location>
        <begin position="200"/>
        <end position="221"/>
    </location>
</feature>